<dbReference type="SMART" id="SM00530">
    <property type="entry name" value="HTH_XRE"/>
    <property type="match status" value="1"/>
</dbReference>
<dbReference type="SUPFAM" id="SSF47413">
    <property type="entry name" value="lambda repressor-like DNA-binding domains"/>
    <property type="match status" value="1"/>
</dbReference>
<dbReference type="RefSeq" id="WP_130064939.1">
    <property type="nucleotide sequence ID" value="NZ_JAHOOA010000004.1"/>
</dbReference>
<dbReference type="EMBL" id="VVXH01000006">
    <property type="protein sequence ID" value="KAA2378814.1"/>
    <property type="molecule type" value="Genomic_DNA"/>
</dbReference>
<name>A0A5B3GYT9_9BACT</name>
<feature type="region of interest" description="Disordered" evidence="1">
    <location>
        <begin position="72"/>
        <end position="127"/>
    </location>
</feature>
<accession>A0A5B3GYT9</accession>
<dbReference type="InterPro" id="IPR010982">
    <property type="entry name" value="Lambda_DNA-bd_dom_sf"/>
</dbReference>
<dbReference type="Gene3D" id="1.10.260.40">
    <property type="entry name" value="lambda repressor-like DNA-binding domains"/>
    <property type="match status" value="1"/>
</dbReference>
<dbReference type="GO" id="GO:0003677">
    <property type="term" value="F:DNA binding"/>
    <property type="evidence" value="ECO:0007669"/>
    <property type="project" value="InterPro"/>
</dbReference>
<feature type="domain" description="HTH cro/C1-type" evidence="2">
    <location>
        <begin position="5"/>
        <end position="60"/>
    </location>
</feature>
<dbReference type="Proteomes" id="UP000322940">
    <property type="component" value="Unassembled WGS sequence"/>
</dbReference>
<protein>
    <submittedName>
        <fullName evidence="3">Helix-turn-helix transcriptional regulator</fullName>
    </submittedName>
</protein>
<gene>
    <name evidence="3" type="ORF">F2Y10_07020</name>
</gene>
<organism evidence="3 4">
    <name type="scientific">Alistipes onderdonkii</name>
    <dbReference type="NCBI Taxonomy" id="328813"/>
    <lineage>
        <taxon>Bacteria</taxon>
        <taxon>Pseudomonadati</taxon>
        <taxon>Bacteroidota</taxon>
        <taxon>Bacteroidia</taxon>
        <taxon>Bacteroidales</taxon>
        <taxon>Rikenellaceae</taxon>
        <taxon>Alistipes</taxon>
    </lineage>
</organism>
<evidence type="ECO:0000313" key="4">
    <source>
        <dbReference type="Proteomes" id="UP000322940"/>
    </source>
</evidence>
<evidence type="ECO:0000259" key="2">
    <source>
        <dbReference type="PROSITE" id="PS50943"/>
    </source>
</evidence>
<dbReference type="AlphaFoldDB" id="A0A5B3GYT9"/>
<evidence type="ECO:0000313" key="3">
    <source>
        <dbReference type="EMBL" id="KAA2378814.1"/>
    </source>
</evidence>
<dbReference type="PROSITE" id="PS50943">
    <property type="entry name" value="HTH_CROC1"/>
    <property type="match status" value="1"/>
</dbReference>
<comment type="caution">
    <text evidence="3">The sequence shown here is derived from an EMBL/GenBank/DDBJ whole genome shotgun (WGS) entry which is preliminary data.</text>
</comment>
<proteinExistence type="predicted"/>
<dbReference type="InterPro" id="IPR001387">
    <property type="entry name" value="Cro/C1-type_HTH"/>
</dbReference>
<dbReference type="Pfam" id="PF01381">
    <property type="entry name" value="HTH_3"/>
    <property type="match status" value="1"/>
</dbReference>
<reference evidence="3 4" key="1">
    <citation type="journal article" date="2019" name="Nat. Med.">
        <title>A library of human gut bacterial isolates paired with longitudinal multiomics data enables mechanistic microbiome research.</title>
        <authorList>
            <person name="Poyet M."/>
            <person name="Groussin M."/>
            <person name="Gibbons S.M."/>
            <person name="Avila-Pacheco J."/>
            <person name="Jiang X."/>
            <person name="Kearney S.M."/>
            <person name="Perrotta A.R."/>
            <person name="Berdy B."/>
            <person name="Zhao S."/>
            <person name="Lieberman T.D."/>
            <person name="Swanson P.K."/>
            <person name="Smith M."/>
            <person name="Roesemann S."/>
            <person name="Alexander J.E."/>
            <person name="Rich S.A."/>
            <person name="Livny J."/>
            <person name="Vlamakis H."/>
            <person name="Clish C."/>
            <person name="Bullock K."/>
            <person name="Deik A."/>
            <person name="Scott J."/>
            <person name="Pierce K.A."/>
            <person name="Xavier R.J."/>
            <person name="Alm E.J."/>
        </authorList>
    </citation>
    <scope>NUCLEOTIDE SEQUENCE [LARGE SCALE GENOMIC DNA]</scope>
    <source>
        <strain evidence="3 4">BIOML-A266</strain>
    </source>
</reference>
<dbReference type="CDD" id="cd00093">
    <property type="entry name" value="HTH_XRE"/>
    <property type="match status" value="1"/>
</dbReference>
<evidence type="ECO:0000256" key="1">
    <source>
        <dbReference type="SAM" id="MobiDB-lite"/>
    </source>
</evidence>
<sequence length="160" mass="17664">MREKLLDLMKNEGLKPSQLAEQLEINPAGISHILAGRNKPGFDLLQKILRRFPRINPDWLLLDSDKMYRDEYPAASSARPDSRTTAVQTAPLGSGNDLFAPAQPGGLPADEKRMQDKAADGHDGSAAQFPQALFGNANVKRVIVLYDDQTFESYTPSAKR</sequence>
<feature type="compositionally biased region" description="Basic and acidic residues" evidence="1">
    <location>
        <begin position="109"/>
        <end position="123"/>
    </location>
</feature>